<dbReference type="RefSeq" id="WP_083576950.1">
    <property type="nucleotide sequence ID" value="NZ_FOAW01000040.1"/>
</dbReference>
<organism evidence="5 6">
    <name type="scientific">Rhodococcus maanshanensis</name>
    <dbReference type="NCBI Taxonomy" id="183556"/>
    <lineage>
        <taxon>Bacteria</taxon>
        <taxon>Bacillati</taxon>
        <taxon>Actinomycetota</taxon>
        <taxon>Actinomycetes</taxon>
        <taxon>Mycobacteriales</taxon>
        <taxon>Nocardiaceae</taxon>
        <taxon>Rhodococcus</taxon>
    </lineage>
</organism>
<dbReference type="InterPro" id="IPR043129">
    <property type="entry name" value="ATPase_NBD"/>
</dbReference>
<dbReference type="GO" id="GO:0005524">
    <property type="term" value="F:ATP binding"/>
    <property type="evidence" value="ECO:0007669"/>
    <property type="project" value="UniProtKB-KW"/>
</dbReference>
<reference evidence="6" key="1">
    <citation type="submission" date="2016-10" db="EMBL/GenBank/DDBJ databases">
        <authorList>
            <person name="Varghese N."/>
            <person name="Submissions S."/>
        </authorList>
    </citation>
    <scope>NUCLEOTIDE SEQUENCE [LARGE SCALE GENOMIC DNA]</scope>
    <source>
        <strain evidence="6">DSM 44675</strain>
    </source>
</reference>
<evidence type="ECO:0000313" key="6">
    <source>
        <dbReference type="Proteomes" id="UP000198677"/>
    </source>
</evidence>
<protein>
    <submittedName>
        <fullName evidence="5">Hsp70 protein</fullName>
    </submittedName>
</protein>
<evidence type="ECO:0000256" key="2">
    <source>
        <dbReference type="ARBA" id="ARBA00022840"/>
    </source>
</evidence>
<feature type="compositionally biased region" description="Pro residues" evidence="4">
    <location>
        <begin position="522"/>
        <end position="545"/>
    </location>
</feature>
<dbReference type="GO" id="GO:0140662">
    <property type="term" value="F:ATP-dependent protein folding chaperone"/>
    <property type="evidence" value="ECO:0007669"/>
    <property type="project" value="InterPro"/>
</dbReference>
<dbReference type="EMBL" id="FOAW01000040">
    <property type="protein sequence ID" value="SEM45849.1"/>
    <property type="molecule type" value="Genomic_DNA"/>
</dbReference>
<dbReference type="OrthoDB" id="5173286at2"/>
<dbReference type="Pfam" id="PF00012">
    <property type="entry name" value="HSP70"/>
    <property type="match status" value="1"/>
</dbReference>
<evidence type="ECO:0000313" key="5">
    <source>
        <dbReference type="EMBL" id="SEM45849.1"/>
    </source>
</evidence>
<dbReference type="SUPFAM" id="SSF53067">
    <property type="entry name" value="Actin-like ATPase domain"/>
    <property type="match status" value="2"/>
</dbReference>
<dbReference type="Gene3D" id="3.30.420.40">
    <property type="match status" value="2"/>
</dbReference>
<keyword evidence="1" id="KW-0547">Nucleotide-binding</keyword>
<feature type="compositionally biased region" description="Low complexity" evidence="4">
    <location>
        <begin position="546"/>
        <end position="559"/>
    </location>
</feature>
<feature type="region of interest" description="Disordered" evidence="4">
    <location>
        <begin position="471"/>
        <end position="559"/>
    </location>
</feature>
<sequence>MTPGIGLTIGTVNAAAAVLAGDGTPTHTLTRPAVLSVDASAPPRLDVPSDSATAVTGFAARIGDPVPIIAGNGLPFSGQDLVAAAARGLLAALHAHDPTSASAPAALTYPAVTSGPAVAALREALDAADLPDVELVPEPTAAAAWLEAEMGPLEDELVLVYDLGGSSLDLCMVTAGPGDRRASIVGRPLRSTEFGGRQFDELLARHALATARAEHGRHDVARPGAIHTLAAAQRSAEVARIGLSSATNTVLDLPRPDGGETKIKVSRPELEALVTGPLIASLDLVRECLQSARVEPAQLRHVLLTGGCAAMPLFAGLLADELRIPVVCAPDPATTAARGAAILAAARPRTAVPPMAARTSAAGRWVRRTAVAGIAAGAILALPFTLIAPETTLIPEANTPTVEGIPIPRPTAGSLPGVDISTAETPPAAVQPEPWAAAPAVAAAPVTYLPTIGTGQQEATVTNAVFEPDSDRAHQREISVAQQPTPAAPPATPASSPSPPASPTPPTEPAPPTGGTDSPQATPDPEPAPDDPQPQPQPEPLPPEPEVTLPTGGPTEPYR</sequence>
<evidence type="ECO:0000256" key="4">
    <source>
        <dbReference type="SAM" id="MobiDB-lite"/>
    </source>
</evidence>
<feature type="compositionally biased region" description="Pro residues" evidence="4">
    <location>
        <begin position="486"/>
        <end position="512"/>
    </location>
</feature>
<dbReference type="Gene3D" id="3.90.640.10">
    <property type="entry name" value="Actin, Chain A, domain 4"/>
    <property type="match status" value="1"/>
</dbReference>
<gene>
    <name evidence="5" type="ORF">SAMN05444583_14016</name>
</gene>
<feature type="region of interest" description="Disordered" evidence="4">
    <location>
        <begin position="409"/>
        <end position="428"/>
    </location>
</feature>
<dbReference type="PANTHER" id="PTHR42749">
    <property type="entry name" value="CELL SHAPE-DETERMINING PROTEIN MREB"/>
    <property type="match status" value="1"/>
</dbReference>
<accession>A0A1H7YL52</accession>
<keyword evidence="2" id="KW-0067">ATP-binding</keyword>
<keyword evidence="3" id="KW-0143">Chaperone</keyword>
<dbReference type="Proteomes" id="UP000198677">
    <property type="component" value="Unassembled WGS sequence"/>
</dbReference>
<keyword evidence="6" id="KW-1185">Reference proteome</keyword>
<dbReference type="InterPro" id="IPR013126">
    <property type="entry name" value="Hsp_70_fam"/>
</dbReference>
<name>A0A1H7YL52_9NOCA</name>
<dbReference type="PRINTS" id="PR01217">
    <property type="entry name" value="PRICHEXTENSN"/>
</dbReference>
<dbReference type="PANTHER" id="PTHR42749:SF1">
    <property type="entry name" value="CELL SHAPE-DETERMINING PROTEIN MREB"/>
    <property type="match status" value="1"/>
</dbReference>
<evidence type="ECO:0000256" key="1">
    <source>
        <dbReference type="ARBA" id="ARBA00022741"/>
    </source>
</evidence>
<proteinExistence type="predicted"/>
<evidence type="ECO:0000256" key="3">
    <source>
        <dbReference type="ARBA" id="ARBA00023186"/>
    </source>
</evidence>
<dbReference type="AlphaFoldDB" id="A0A1H7YL52"/>